<dbReference type="InterPro" id="IPR001761">
    <property type="entry name" value="Peripla_BP/Lac1_sug-bd_dom"/>
</dbReference>
<dbReference type="PANTHER" id="PTHR30146">
    <property type="entry name" value="LACI-RELATED TRANSCRIPTIONAL REPRESSOR"/>
    <property type="match status" value="1"/>
</dbReference>
<comment type="caution">
    <text evidence="5">The sequence shown here is derived from an EMBL/GenBank/DDBJ whole genome shotgun (WGS) entry which is preliminary data.</text>
</comment>
<organism evidence="5 6">
    <name type="scientific">Paenibacillus taihuensis</name>
    <dbReference type="NCBI Taxonomy" id="1156355"/>
    <lineage>
        <taxon>Bacteria</taxon>
        <taxon>Bacillati</taxon>
        <taxon>Bacillota</taxon>
        <taxon>Bacilli</taxon>
        <taxon>Bacillales</taxon>
        <taxon>Paenibacillaceae</taxon>
        <taxon>Paenibacillus</taxon>
    </lineage>
</organism>
<sequence length="170" mass="18708">MEKALKELTQSGLLKRDNRRGTFVNNGVTLEGAEAGSGLIAAYVIGIDNPLWASALRGIEDVLRQHGFHLLPSSYGESMEQLRGLVKGAMTKNVDGVIMCPPTGPQHNEELAALIETLERNGTQVIFLDRHVYELDIPFVASDNIAGAYRLTKRLIALGHERILFIRNSD</sequence>
<proteinExistence type="predicted"/>
<gene>
    <name evidence="5" type="ORF">A8990_16813</name>
</gene>
<evidence type="ECO:0000256" key="3">
    <source>
        <dbReference type="ARBA" id="ARBA00023163"/>
    </source>
</evidence>
<dbReference type="PANTHER" id="PTHR30146:SF109">
    <property type="entry name" value="HTH-TYPE TRANSCRIPTIONAL REGULATOR GALS"/>
    <property type="match status" value="1"/>
</dbReference>
<dbReference type="Gene3D" id="3.40.50.2300">
    <property type="match status" value="1"/>
</dbReference>
<dbReference type="SUPFAM" id="SSF53822">
    <property type="entry name" value="Periplasmic binding protein-like I"/>
    <property type="match status" value="1"/>
</dbReference>
<feature type="domain" description="Periplasmic binding protein/LacI sugar binding" evidence="4">
    <location>
        <begin position="48"/>
        <end position="166"/>
    </location>
</feature>
<dbReference type="Pfam" id="PF00532">
    <property type="entry name" value="Peripla_BP_1"/>
    <property type="match status" value="1"/>
</dbReference>
<keyword evidence="1" id="KW-0805">Transcription regulation</keyword>
<keyword evidence="2" id="KW-0238">DNA-binding</keyword>
<evidence type="ECO:0000313" key="6">
    <source>
        <dbReference type="Proteomes" id="UP000256304"/>
    </source>
</evidence>
<keyword evidence="3" id="KW-0804">Transcription</keyword>
<dbReference type="GO" id="GO:0000976">
    <property type="term" value="F:transcription cis-regulatory region binding"/>
    <property type="evidence" value="ECO:0007669"/>
    <property type="project" value="TreeGrafter"/>
</dbReference>
<dbReference type="InterPro" id="IPR028082">
    <property type="entry name" value="Peripla_BP_I"/>
</dbReference>
<evidence type="ECO:0000256" key="1">
    <source>
        <dbReference type="ARBA" id="ARBA00023015"/>
    </source>
</evidence>
<reference evidence="5 6" key="1">
    <citation type="submission" date="2018-08" db="EMBL/GenBank/DDBJ databases">
        <title>Genomic Encyclopedia of Type Strains, Phase III (KMG-III): the genomes of soil and plant-associated and newly described type strains.</title>
        <authorList>
            <person name="Whitman W."/>
        </authorList>
    </citation>
    <scope>NUCLEOTIDE SEQUENCE [LARGE SCALE GENOMIC DNA]</scope>
    <source>
        <strain evidence="5 6">CGMCC 1.10966</strain>
    </source>
</reference>
<keyword evidence="6" id="KW-1185">Reference proteome</keyword>
<accession>A0A3D9PYU8</accession>
<evidence type="ECO:0000256" key="2">
    <source>
        <dbReference type="ARBA" id="ARBA00023125"/>
    </source>
</evidence>
<dbReference type="AlphaFoldDB" id="A0A3D9PYU8"/>
<protein>
    <submittedName>
        <fullName evidence="5">LacI family transcriptional regulator</fullName>
    </submittedName>
</protein>
<dbReference type="EMBL" id="QTTN01000068">
    <property type="protein sequence ID" value="REE55442.1"/>
    <property type="molecule type" value="Genomic_DNA"/>
</dbReference>
<dbReference type="GO" id="GO:0003700">
    <property type="term" value="F:DNA-binding transcription factor activity"/>
    <property type="evidence" value="ECO:0007669"/>
    <property type="project" value="TreeGrafter"/>
</dbReference>
<dbReference type="Proteomes" id="UP000256304">
    <property type="component" value="Unassembled WGS sequence"/>
</dbReference>
<evidence type="ECO:0000259" key="4">
    <source>
        <dbReference type="Pfam" id="PF00532"/>
    </source>
</evidence>
<name>A0A3D9PYU8_9BACL</name>
<dbReference type="CDD" id="cd06267">
    <property type="entry name" value="PBP1_LacI_sugar_binding-like"/>
    <property type="match status" value="1"/>
</dbReference>
<evidence type="ECO:0000313" key="5">
    <source>
        <dbReference type="EMBL" id="REE55442.1"/>
    </source>
</evidence>